<comment type="caution">
    <text evidence="1">The sequence shown here is derived from an EMBL/GenBank/DDBJ whole genome shotgun (WGS) entry which is preliminary data.</text>
</comment>
<evidence type="ECO:0000313" key="1">
    <source>
        <dbReference type="EMBL" id="KRN80015.1"/>
    </source>
</evidence>
<dbReference type="EMBL" id="JQBT01000012">
    <property type="protein sequence ID" value="KRN80015.1"/>
    <property type="molecule type" value="Genomic_DNA"/>
</dbReference>
<dbReference type="InterPro" id="IPR038600">
    <property type="entry name" value="Csn2_sf"/>
</dbReference>
<proteinExistence type="predicted"/>
<name>A0A0R2JSD4_9LACO</name>
<dbReference type="NCBIfam" id="TIGR01866">
    <property type="entry name" value="cas_Csn2"/>
    <property type="match status" value="1"/>
</dbReference>
<protein>
    <recommendedName>
        <fullName evidence="3">CRISPR-associated protein, SAG0897 family</fullName>
    </recommendedName>
</protein>
<accession>A0A0R2JSD4</accession>
<dbReference type="STRING" id="53444.AYR59_00695"/>
<dbReference type="PATRIC" id="fig|1122148.6.peg.139"/>
<dbReference type="RefSeq" id="WP_054646661.1">
    <property type="nucleotide sequence ID" value="NZ_FUXS01000004.1"/>
</dbReference>
<dbReference type="CDD" id="cd12218">
    <property type="entry name" value="Csn2"/>
    <property type="match status" value="1"/>
</dbReference>
<dbReference type="AlphaFoldDB" id="A0A0R2JSD4"/>
<dbReference type="InterPro" id="IPR010146">
    <property type="entry name" value="CRISPR-assoc_prot_Csn2-typ"/>
</dbReference>
<sequence>MKLTIYPQKPFVIENGILTVLQTNNSKFYSDLIIGLSRHNNIIVSDNDGIIDTQENLVYLDNVISNPNLFLPFKLKLENLIIEDLNENERQRLFQLDREIKSIFLGASYLEDIPMSIDEEWSLKKLYKYSGIDVLKSAIDNPYDIIKVVLNSYKKFYPKKLIVLNVLFNYLDSSQISNLIQMIKDLDLYVLILNFSSQPYSKLFEKCRYYSVDSDFVRFDR</sequence>
<dbReference type="GeneID" id="61249398"/>
<evidence type="ECO:0008006" key="3">
    <source>
        <dbReference type="Google" id="ProtNLM"/>
    </source>
</evidence>
<reference evidence="1 2" key="1">
    <citation type="journal article" date="2015" name="Genome Announc.">
        <title>Expanding the biotechnology potential of lactobacilli through comparative genomics of 213 strains and associated genera.</title>
        <authorList>
            <person name="Sun Z."/>
            <person name="Harris H.M."/>
            <person name="McCann A."/>
            <person name="Guo C."/>
            <person name="Argimon S."/>
            <person name="Zhang W."/>
            <person name="Yang X."/>
            <person name="Jeffery I.B."/>
            <person name="Cooney J.C."/>
            <person name="Kagawa T.F."/>
            <person name="Liu W."/>
            <person name="Song Y."/>
            <person name="Salvetti E."/>
            <person name="Wrobel A."/>
            <person name="Rasinkangas P."/>
            <person name="Parkhill J."/>
            <person name="Rea M.C."/>
            <person name="O'Sullivan O."/>
            <person name="Ritari J."/>
            <person name="Douillard F.P."/>
            <person name="Paul Ross R."/>
            <person name="Yang R."/>
            <person name="Briner A.E."/>
            <person name="Felis G.E."/>
            <person name="de Vos W.M."/>
            <person name="Barrangou R."/>
            <person name="Klaenhammer T.R."/>
            <person name="Caufield P.W."/>
            <person name="Cui Y."/>
            <person name="Zhang H."/>
            <person name="O'Toole P.W."/>
        </authorList>
    </citation>
    <scope>NUCLEOTIDE SEQUENCE [LARGE SCALE GENOMIC DNA]</scope>
    <source>
        <strain evidence="1 2">DSM 20690</strain>
    </source>
</reference>
<keyword evidence="2" id="KW-1185">Reference proteome</keyword>
<dbReference type="Gene3D" id="3.40.50.11940">
    <property type="match status" value="1"/>
</dbReference>
<dbReference type="Proteomes" id="UP000051565">
    <property type="component" value="Unassembled WGS sequence"/>
</dbReference>
<dbReference type="OrthoDB" id="2246929at2"/>
<organism evidence="1 2">
    <name type="scientific">Fructilactobacillus lindneri DSM 20690 = JCM 11027</name>
    <dbReference type="NCBI Taxonomy" id="1122148"/>
    <lineage>
        <taxon>Bacteria</taxon>
        <taxon>Bacillati</taxon>
        <taxon>Bacillota</taxon>
        <taxon>Bacilli</taxon>
        <taxon>Lactobacillales</taxon>
        <taxon>Lactobacillaceae</taxon>
        <taxon>Fructilactobacillus</taxon>
    </lineage>
</organism>
<evidence type="ECO:0000313" key="2">
    <source>
        <dbReference type="Proteomes" id="UP000051565"/>
    </source>
</evidence>
<gene>
    <name evidence="1" type="ORF">IV52_GL000132</name>
</gene>